<evidence type="ECO:0000313" key="1">
    <source>
        <dbReference type="EMBL" id="QFQ03232.1"/>
    </source>
</evidence>
<dbReference type="RefSeq" id="WP_151903493.1">
    <property type="nucleotide sequence ID" value="NZ_CP045032.1"/>
</dbReference>
<sequence>MSHSHVHLPQTRTVLYATAESANHDYLERATCCPVVANARELSALDCEHIVLVPACTSRDLTAITQAAQALQWLKDRSPERTLILAEPLSGHTYAIARMRHHIRSLAHKADSLLFVAATVDPFADAELLRRVRLARQFSEDVEVEVAFDDIAGAPSLAWPTSPAALSRLAKLGLDEVAAVRVDL</sequence>
<dbReference type="Proteomes" id="UP000326711">
    <property type="component" value="Chromosome"/>
</dbReference>
<keyword evidence="2" id="KW-1185">Reference proteome</keyword>
<protein>
    <submittedName>
        <fullName evidence="1">Uncharacterized protein</fullName>
    </submittedName>
</protein>
<organism evidence="1 2">
    <name type="scientific">Corynebacterium urogenitale</name>
    <dbReference type="NCBI Taxonomy" id="2487892"/>
    <lineage>
        <taxon>Bacteria</taxon>
        <taxon>Bacillati</taxon>
        <taxon>Actinomycetota</taxon>
        <taxon>Actinomycetes</taxon>
        <taxon>Mycobacteriales</taxon>
        <taxon>Corynebacteriaceae</taxon>
        <taxon>Corynebacterium</taxon>
    </lineage>
</organism>
<reference evidence="2" key="1">
    <citation type="submission" date="2019-10" db="EMBL/GenBank/DDBJ databases">
        <title>Complete genome sequence of Corynebacterium urogenitalis DSM 108747, isolated from the genital tract of a cow.</title>
        <authorList>
            <person name="Ruckert C."/>
            <person name="Ballas P."/>
            <person name="Wagener K."/>
            <person name="Drillich M."/>
            <person name="Kaempfer P."/>
            <person name="Busse H.-J."/>
            <person name="Ehling-Schulz M."/>
        </authorList>
    </citation>
    <scope>NUCLEOTIDE SEQUENCE [LARGE SCALE GENOMIC DNA]</scope>
    <source>
        <strain evidence="2">LMM 1652</strain>
    </source>
</reference>
<dbReference type="AlphaFoldDB" id="A0A5J6ZAC1"/>
<dbReference type="EMBL" id="CP045032">
    <property type="protein sequence ID" value="QFQ03232.1"/>
    <property type="molecule type" value="Genomic_DNA"/>
</dbReference>
<evidence type="ECO:0000313" key="2">
    <source>
        <dbReference type="Proteomes" id="UP000326711"/>
    </source>
</evidence>
<gene>
    <name evidence="1" type="ORF">CUROG_09440</name>
</gene>
<accession>A0A5J6ZAC1</accession>
<dbReference type="OrthoDB" id="4924750at2"/>
<dbReference type="KEGG" id="cuo:CUROG_09440"/>
<proteinExistence type="predicted"/>
<name>A0A5J6ZAC1_9CORY</name>